<evidence type="ECO:0000313" key="4">
    <source>
        <dbReference type="Proteomes" id="UP000070620"/>
    </source>
</evidence>
<dbReference type="InterPro" id="IPR002397">
    <property type="entry name" value="Cyt_P450_B"/>
</dbReference>
<dbReference type="InterPro" id="IPR030958">
    <property type="entry name" value="P450-rel_GT_act"/>
</dbReference>
<dbReference type="GO" id="GO:0008395">
    <property type="term" value="F:steroid hydroxylase activity"/>
    <property type="evidence" value="ECO:0007669"/>
    <property type="project" value="TreeGrafter"/>
</dbReference>
<dbReference type="Gene3D" id="1.10.630.10">
    <property type="entry name" value="Cytochrome P450"/>
    <property type="match status" value="1"/>
</dbReference>
<sequence length="434" mass="45271">MTTVPTGGDPATWARRLQLTRAAQWFAGNHGDPYALILRAETDDPTPYEQQVTAHGPLFRSDQLDTWVTGDAALAGEVLTDDRFGWLTRSGHRPAERTLPLAGTALDHGPETRRRLDALTGLGGPVLRTDAEGLRIRVEKSTLALLDGAGADVDLATVARRLTASVLADLLGVPAGRQGRFEETLAAAGRTLDSRLCPQTVAHALATVAATAELAGLLAEASAATQGEPGVGPATDVRADDRVTAGLALAVGTAEPATTLLCNAVRALLDRPAQWALLCADPDLAAAAVEETLRWFPPVRLESRVALEDVTLAGQLVPADGHLVVLVAAANRALLAAGDPDRDGFDLTRPAAPALGLVGVPYLAGAGELIRLVVTTALRALAEAAPTLRPAGPGVRWRRSPVLLGHARLPVTRAGGTPESDDRPATEEATRCES</sequence>
<feature type="compositionally biased region" description="Basic and acidic residues" evidence="2">
    <location>
        <begin position="420"/>
        <end position="434"/>
    </location>
</feature>
<evidence type="ECO:0000256" key="1">
    <source>
        <dbReference type="ARBA" id="ARBA00010617"/>
    </source>
</evidence>
<organism evidence="3 4">
    <name type="scientific">Micromonospora rosaria</name>
    <dbReference type="NCBI Taxonomy" id="47874"/>
    <lineage>
        <taxon>Bacteria</taxon>
        <taxon>Bacillati</taxon>
        <taxon>Actinomycetota</taxon>
        <taxon>Actinomycetes</taxon>
        <taxon>Micromonosporales</taxon>
        <taxon>Micromonosporaceae</taxon>
        <taxon>Micromonospora</taxon>
    </lineage>
</organism>
<evidence type="ECO:0000313" key="3">
    <source>
        <dbReference type="EMBL" id="KXK61171.1"/>
    </source>
</evidence>
<dbReference type="GO" id="GO:0020037">
    <property type="term" value="F:heme binding"/>
    <property type="evidence" value="ECO:0007669"/>
    <property type="project" value="InterPro"/>
</dbReference>
<name>A0A136PRU1_9ACTN</name>
<dbReference type="SUPFAM" id="SSF48264">
    <property type="entry name" value="Cytochrome P450"/>
    <property type="match status" value="1"/>
</dbReference>
<comment type="caution">
    <text evidence="3">The sequence shown here is derived from an EMBL/GenBank/DDBJ whole genome shotgun (WGS) entry which is preliminary data.</text>
</comment>
<comment type="similarity">
    <text evidence="1">Belongs to the cytochrome P450 family.</text>
</comment>
<dbReference type="PANTHER" id="PTHR46696">
    <property type="entry name" value="P450, PUTATIVE (EUROFUNG)-RELATED"/>
    <property type="match status" value="1"/>
</dbReference>
<dbReference type="EMBL" id="LRQV01000048">
    <property type="protein sequence ID" value="KXK61171.1"/>
    <property type="molecule type" value="Genomic_DNA"/>
</dbReference>
<evidence type="ECO:0000256" key="2">
    <source>
        <dbReference type="SAM" id="MobiDB-lite"/>
    </source>
</evidence>
<proteinExistence type="inferred from homology"/>
<dbReference type="GO" id="GO:0036199">
    <property type="term" value="F:cholest-4-en-3-one 26-monooxygenase activity"/>
    <property type="evidence" value="ECO:0007669"/>
    <property type="project" value="TreeGrafter"/>
</dbReference>
<dbReference type="PRINTS" id="PR00359">
    <property type="entry name" value="BP450"/>
</dbReference>
<protein>
    <recommendedName>
        <fullName evidence="5">P450-derived glycosyltransferase activator</fullName>
    </recommendedName>
</protein>
<keyword evidence="4" id="KW-1185">Reference proteome</keyword>
<accession>A0A136PRU1</accession>
<dbReference type="GO" id="GO:0006707">
    <property type="term" value="P:cholesterol catabolic process"/>
    <property type="evidence" value="ECO:0007669"/>
    <property type="project" value="TreeGrafter"/>
</dbReference>
<dbReference type="OrthoDB" id="3687467at2"/>
<dbReference type="CDD" id="cd11036">
    <property type="entry name" value="AknT-like"/>
    <property type="match status" value="1"/>
</dbReference>
<dbReference type="Proteomes" id="UP000070620">
    <property type="component" value="Unassembled WGS sequence"/>
</dbReference>
<gene>
    <name evidence="3" type="ORF">AWW66_15120</name>
</gene>
<dbReference type="NCBIfam" id="TIGR04515">
    <property type="entry name" value="P450_rel_GT_act"/>
    <property type="match status" value="1"/>
</dbReference>
<evidence type="ECO:0008006" key="5">
    <source>
        <dbReference type="Google" id="ProtNLM"/>
    </source>
</evidence>
<dbReference type="InterPro" id="IPR036396">
    <property type="entry name" value="Cyt_P450_sf"/>
</dbReference>
<feature type="region of interest" description="Disordered" evidence="2">
    <location>
        <begin position="408"/>
        <end position="434"/>
    </location>
</feature>
<dbReference type="RefSeq" id="WP_067365984.1">
    <property type="nucleotide sequence ID" value="NZ_JBIUBN010000020.1"/>
</dbReference>
<dbReference type="PANTHER" id="PTHR46696:SF4">
    <property type="entry name" value="BIOTIN BIOSYNTHESIS CYTOCHROME P450"/>
    <property type="match status" value="1"/>
</dbReference>
<dbReference type="AlphaFoldDB" id="A0A136PRU1"/>
<reference evidence="3 4" key="1">
    <citation type="submission" date="2016-01" db="EMBL/GenBank/DDBJ databases">
        <title>Whole genome sequence and analysis of Micromonospora rosaria DSM 803, which can produce antibacterial substance rosamicin.</title>
        <authorList>
            <person name="Yang H."/>
            <person name="He X."/>
            <person name="Zhu D."/>
        </authorList>
    </citation>
    <scope>NUCLEOTIDE SEQUENCE [LARGE SCALE GENOMIC DNA]</scope>
    <source>
        <strain evidence="3 4">DSM 803</strain>
    </source>
</reference>
<dbReference type="GO" id="GO:0005506">
    <property type="term" value="F:iron ion binding"/>
    <property type="evidence" value="ECO:0007669"/>
    <property type="project" value="InterPro"/>
</dbReference>